<keyword evidence="3" id="KW-1185">Reference proteome</keyword>
<sequence>MSATEEQNEILLESQYYRIVDQEEKIKEQEEIIQRLKTENENFYSQLCYVWEKYKGYKELKIEIQNDIGVNSPIYLPIKRKHQGYNERKLIRDKDESSWNVEEDSSYENFKMRLEVSENEKKEIENEKEILSQKLNECYNTIENLKSYQFSYQEYKNKYESLLENEKIYENNFASFKISNQQLAEKIISYESRINYLENINQAANEEIIIKSDEYESELRKNAEFSEELQKMNKIIEEKENENKSLLLSFEKIRSENLNCSQQNSGLIKQNYDFRNYINCMEENLKQKENQIRIQEKTIYDLTLEIEKQTQKNQEQQIVLNRATEELSKLKNNPGSRSSELEKISKDLEESSKNYEKARIKLTENQGIIGDYKWQLINQGNQVKIYCENIISSLEETINELSDKLLFTENELQKQNLLNFNTFQ</sequence>
<keyword evidence="1" id="KW-0175">Coiled coil</keyword>
<feature type="coiled-coil region" evidence="1">
    <location>
        <begin position="107"/>
        <end position="365"/>
    </location>
</feature>
<protein>
    <submittedName>
        <fullName evidence="2">Uncharacterized protein</fullName>
    </submittedName>
</protein>
<dbReference type="EMBL" id="CAJZBQ010000020">
    <property type="protein sequence ID" value="CAG9318155.1"/>
    <property type="molecule type" value="Genomic_DNA"/>
</dbReference>
<organism evidence="2 3">
    <name type="scientific">Blepharisma stoltei</name>
    <dbReference type="NCBI Taxonomy" id="1481888"/>
    <lineage>
        <taxon>Eukaryota</taxon>
        <taxon>Sar</taxon>
        <taxon>Alveolata</taxon>
        <taxon>Ciliophora</taxon>
        <taxon>Postciliodesmatophora</taxon>
        <taxon>Heterotrichea</taxon>
        <taxon>Heterotrichida</taxon>
        <taxon>Blepharismidae</taxon>
        <taxon>Blepharisma</taxon>
    </lineage>
</organism>
<evidence type="ECO:0000313" key="3">
    <source>
        <dbReference type="Proteomes" id="UP001162131"/>
    </source>
</evidence>
<dbReference type="AlphaFoldDB" id="A0AAU9IVT7"/>
<reference evidence="2" key="1">
    <citation type="submission" date="2021-09" db="EMBL/GenBank/DDBJ databases">
        <authorList>
            <consortium name="AG Swart"/>
            <person name="Singh M."/>
            <person name="Singh A."/>
            <person name="Seah K."/>
            <person name="Emmerich C."/>
        </authorList>
    </citation>
    <scope>NUCLEOTIDE SEQUENCE</scope>
    <source>
        <strain evidence="2">ATCC30299</strain>
    </source>
</reference>
<accession>A0AAU9IVT7</accession>
<name>A0AAU9IVT7_9CILI</name>
<evidence type="ECO:0000313" key="2">
    <source>
        <dbReference type="EMBL" id="CAG9318155.1"/>
    </source>
</evidence>
<dbReference type="Proteomes" id="UP001162131">
    <property type="component" value="Unassembled WGS sequence"/>
</dbReference>
<proteinExistence type="predicted"/>
<evidence type="ECO:0000256" key="1">
    <source>
        <dbReference type="SAM" id="Coils"/>
    </source>
</evidence>
<gene>
    <name evidence="2" type="ORF">BSTOLATCC_MIC20637</name>
</gene>
<comment type="caution">
    <text evidence="2">The sequence shown here is derived from an EMBL/GenBank/DDBJ whole genome shotgun (WGS) entry which is preliminary data.</text>
</comment>
<feature type="coiled-coil region" evidence="1">
    <location>
        <begin position="391"/>
        <end position="418"/>
    </location>
</feature>
<feature type="coiled-coil region" evidence="1">
    <location>
        <begin position="19"/>
        <end position="46"/>
    </location>
</feature>